<comment type="caution">
    <text evidence="1">The sequence shown here is derived from an EMBL/GenBank/DDBJ whole genome shotgun (WGS) entry which is preliminary data.</text>
</comment>
<name>A0A8E1R198_9BACT</name>
<organism evidence="1 2">
    <name type="scientific">Xylanibacter rarus</name>
    <dbReference type="NCBI Taxonomy" id="1676614"/>
    <lineage>
        <taxon>Bacteria</taxon>
        <taxon>Pseudomonadati</taxon>
        <taxon>Bacteroidota</taxon>
        <taxon>Bacteroidia</taxon>
        <taxon>Bacteroidales</taxon>
        <taxon>Prevotellaceae</taxon>
        <taxon>Xylanibacter</taxon>
    </lineage>
</organism>
<protein>
    <submittedName>
        <fullName evidence="1">Uncharacterized protein</fullName>
    </submittedName>
</protein>
<keyword evidence="2" id="KW-1185">Reference proteome</keyword>
<dbReference type="EMBL" id="LFQU01000001">
    <property type="protein sequence ID" value="KOO69704.1"/>
    <property type="molecule type" value="Genomic_DNA"/>
</dbReference>
<evidence type="ECO:0000313" key="1">
    <source>
        <dbReference type="EMBL" id="KOO69704.1"/>
    </source>
</evidence>
<reference evidence="1 2" key="1">
    <citation type="submission" date="2015-06" db="EMBL/GenBank/DDBJ databases">
        <title>Prevotella sp. 109, sp. nov., a novel member of the family Prevotellaceae isolated from human faeces.</title>
        <authorList>
            <person name="Shkoporov A.N."/>
            <person name="Chaplin A.V."/>
            <person name="Kafarskaia L.I."/>
            <person name="Efimov B.A."/>
        </authorList>
    </citation>
    <scope>NUCLEOTIDE SEQUENCE [LARGE SCALE GENOMIC DNA]</scope>
    <source>
        <strain evidence="1 2">109</strain>
    </source>
</reference>
<gene>
    <name evidence="1" type="ORF">ACU52_00685</name>
</gene>
<proteinExistence type="predicted"/>
<sequence>MAVNGIFCFREFHLSAMILMGHAENMIKRQWKQNGWLKAWTPKTDNAICGLMADSRLRACIRLM</sequence>
<evidence type="ECO:0000313" key="2">
    <source>
        <dbReference type="Proteomes" id="UP000036951"/>
    </source>
</evidence>
<accession>A0A8E1R198</accession>
<dbReference type="AlphaFoldDB" id="A0A8E1R198"/>
<dbReference type="Proteomes" id="UP000036951">
    <property type="component" value="Unassembled WGS sequence"/>
</dbReference>